<proteinExistence type="predicted"/>
<dbReference type="PANTHER" id="PTHR34986:SF1">
    <property type="entry name" value="PROTEIN YIAL"/>
    <property type="match status" value="1"/>
</dbReference>
<dbReference type="Gene3D" id="2.60.120.370">
    <property type="entry name" value="YhcH/YjgK/YiaL"/>
    <property type="match status" value="1"/>
</dbReference>
<dbReference type="EMBL" id="CP139781">
    <property type="protein sequence ID" value="WRQ88801.1"/>
    <property type="molecule type" value="Genomic_DNA"/>
</dbReference>
<sequence>MAIWGTLDLISQQLASNERFEAALAYLREALAPGSAVHGRIMAIAEGVTERVDLADGVFALEQVYTGKPAGEGRFEAHDQYVDLQAVLSGEEAMEVTARAGLAVTEDLLADKDVVFLADRAAVSRWVVAPGEIAVFFPGDAHKPSLAAGAAPVLAHKTVVKVRL</sequence>
<keyword evidence="2" id="KW-1185">Reference proteome</keyword>
<dbReference type="PANTHER" id="PTHR34986">
    <property type="entry name" value="EVOLVED BETA-GALACTOSIDASE SUBUNIT BETA"/>
    <property type="match status" value="1"/>
</dbReference>
<evidence type="ECO:0000313" key="2">
    <source>
        <dbReference type="Proteomes" id="UP000738431"/>
    </source>
</evidence>
<dbReference type="InterPro" id="IPR037012">
    <property type="entry name" value="NanQ/TabA/YiaL_sf"/>
</dbReference>
<accession>A0ABZ1CBH1</accession>
<reference evidence="1 2" key="1">
    <citation type="submission" date="2023-12" db="EMBL/GenBank/DDBJ databases">
        <title>Description of an unclassified Opitutus bacterium of Verrucomicrobiota.</title>
        <authorList>
            <person name="Zhang D.-F."/>
        </authorList>
    </citation>
    <scope>NUCLEOTIDE SEQUENCE [LARGE SCALE GENOMIC DNA]</scope>
    <source>
        <strain evidence="1 2">WL0086</strain>
    </source>
</reference>
<gene>
    <name evidence="1" type="ORF">K1X11_005250</name>
</gene>
<dbReference type="Proteomes" id="UP000738431">
    <property type="component" value="Chromosome"/>
</dbReference>
<name>A0ABZ1CBH1_9BACT</name>
<dbReference type="SUPFAM" id="SSF51197">
    <property type="entry name" value="Clavaminate synthase-like"/>
    <property type="match status" value="1"/>
</dbReference>
<dbReference type="NCBIfam" id="TIGR00022">
    <property type="entry name" value="YhcH/YjgK/YiaL family protein"/>
    <property type="match status" value="1"/>
</dbReference>
<dbReference type="InterPro" id="IPR004375">
    <property type="entry name" value="NanQ/TabA/YiaL"/>
</dbReference>
<dbReference type="RefSeq" id="WP_221031898.1">
    <property type="nucleotide sequence ID" value="NZ_CP139781.1"/>
</dbReference>
<evidence type="ECO:0000313" key="1">
    <source>
        <dbReference type="EMBL" id="WRQ88801.1"/>
    </source>
</evidence>
<protein>
    <submittedName>
        <fullName evidence="1">YhcH/YjgK/YiaL family protein</fullName>
    </submittedName>
</protein>
<dbReference type="Pfam" id="PF04074">
    <property type="entry name" value="DUF386"/>
    <property type="match status" value="1"/>
</dbReference>
<organism evidence="1 2">
    <name type="scientific">Actomonas aquatica</name>
    <dbReference type="NCBI Taxonomy" id="2866162"/>
    <lineage>
        <taxon>Bacteria</taxon>
        <taxon>Pseudomonadati</taxon>
        <taxon>Verrucomicrobiota</taxon>
        <taxon>Opitutia</taxon>
        <taxon>Opitutales</taxon>
        <taxon>Opitutaceae</taxon>
        <taxon>Actomonas</taxon>
    </lineage>
</organism>